<feature type="compositionally biased region" description="Basic residues" evidence="1">
    <location>
        <begin position="328"/>
        <end position="337"/>
    </location>
</feature>
<sequence>MACNCAKRVWAGEGRVLVSELRDSTLFFACKDWNELRIALEEDGYLFIRGVIPRHFVLKARKSVLYALHEVRPECFEEGSLPYTAKAADGAGSIGLLGMQQVAAMPNVRRVLESGRLFELMANLFQDPEVVTSDFKWLRAVAPGEFTGVHTDRVFLGKGSSRLLTAWIPLGDCPVEEGSMMVVPGSHRMEEFSALRSSYGNSEVGQDGTRSGWLTDDGSKLGELLGPSTGSGAREAVQWHTSDFKAGDMVVLSIDTLHMSAANRSGNIRISCDTRWLPASEPRDPRLAAWNSRREKRPSEKGAKRPRDHSPTAADGVSRHCPLGRTPSRQRRSAPAR</sequence>
<feature type="region of interest" description="Disordered" evidence="1">
    <location>
        <begin position="200"/>
        <end position="234"/>
    </location>
</feature>
<dbReference type="GO" id="GO:0051213">
    <property type="term" value="F:dioxygenase activity"/>
    <property type="evidence" value="ECO:0007669"/>
    <property type="project" value="UniProtKB-KW"/>
</dbReference>
<dbReference type="EMBL" id="GBEZ01004826">
    <property type="protein sequence ID" value="JAC80420.1"/>
    <property type="molecule type" value="Transcribed_RNA"/>
</dbReference>
<feature type="compositionally biased region" description="Basic and acidic residues" evidence="1">
    <location>
        <begin position="297"/>
        <end position="310"/>
    </location>
</feature>
<dbReference type="AlphaFoldDB" id="A0A061SC10"/>
<dbReference type="Pfam" id="PF05721">
    <property type="entry name" value="PhyH"/>
    <property type="match status" value="1"/>
</dbReference>
<evidence type="ECO:0000313" key="2">
    <source>
        <dbReference type="EMBL" id="JAC80420.1"/>
    </source>
</evidence>
<gene>
    <name evidence="2" type="ORF">TSPGSL018_10317</name>
</gene>
<keyword evidence="2" id="KW-0560">Oxidoreductase</keyword>
<dbReference type="InterPro" id="IPR008775">
    <property type="entry name" value="Phytyl_CoA_dOase-like"/>
</dbReference>
<accession>A0A061SC10</accession>
<keyword evidence="2" id="KW-0223">Dioxygenase</keyword>
<evidence type="ECO:0000256" key="1">
    <source>
        <dbReference type="SAM" id="MobiDB-lite"/>
    </source>
</evidence>
<feature type="region of interest" description="Disordered" evidence="1">
    <location>
        <begin position="281"/>
        <end position="337"/>
    </location>
</feature>
<organism evidence="2">
    <name type="scientific">Tetraselmis sp. GSL018</name>
    <dbReference type="NCBI Taxonomy" id="582737"/>
    <lineage>
        <taxon>Eukaryota</taxon>
        <taxon>Viridiplantae</taxon>
        <taxon>Chlorophyta</taxon>
        <taxon>core chlorophytes</taxon>
        <taxon>Chlorodendrophyceae</taxon>
        <taxon>Chlorodendrales</taxon>
        <taxon>Chlorodendraceae</taxon>
        <taxon>Tetraselmis</taxon>
    </lineage>
</organism>
<dbReference type="PANTHER" id="PTHR40128">
    <property type="entry name" value="EXPRESSED PROTEIN"/>
    <property type="match status" value="1"/>
</dbReference>
<dbReference type="SUPFAM" id="SSF51197">
    <property type="entry name" value="Clavaminate synthase-like"/>
    <property type="match status" value="1"/>
</dbReference>
<proteinExistence type="predicted"/>
<reference evidence="2" key="1">
    <citation type="submission" date="2014-05" db="EMBL/GenBank/DDBJ databases">
        <title>The transcriptome of the halophilic microalga Tetraselmis sp. GSL018 isolated from the Great Salt Lake, Utah.</title>
        <authorList>
            <person name="Jinkerson R.E."/>
            <person name="D'Adamo S."/>
            <person name="Posewitz M.C."/>
        </authorList>
    </citation>
    <scope>NUCLEOTIDE SEQUENCE</scope>
    <source>
        <strain evidence="2">GSL018</strain>
    </source>
</reference>
<protein>
    <submittedName>
        <fullName evidence="2">Phytanoyl-dioxygenase</fullName>
    </submittedName>
</protein>
<name>A0A061SC10_9CHLO</name>
<dbReference type="Gene3D" id="2.60.120.620">
    <property type="entry name" value="q2cbj1_9rhob like domain"/>
    <property type="match status" value="1"/>
</dbReference>
<dbReference type="PANTHER" id="PTHR40128:SF1">
    <property type="entry name" value="PHYTANOYL-COA HYDROXYLASE"/>
    <property type="match status" value="1"/>
</dbReference>